<feature type="region of interest" description="Disordered" evidence="1">
    <location>
        <begin position="623"/>
        <end position="718"/>
    </location>
</feature>
<feature type="domain" description="PDZ" evidence="2">
    <location>
        <begin position="99"/>
        <end position="177"/>
    </location>
</feature>
<evidence type="ECO:0000256" key="1">
    <source>
        <dbReference type="SAM" id="MobiDB-lite"/>
    </source>
</evidence>
<proteinExistence type="predicted"/>
<evidence type="ECO:0000259" key="2">
    <source>
        <dbReference type="PROSITE" id="PS50106"/>
    </source>
</evidence>
<feature type="compositionally biased region" description="Pro residues" evidence="1">
    <location>
        <begin position="40"/>
        <end position="63"/>
    </location>
</feature>
<dbReference type="SUPFAM" id="SSF50156">
    <property type="entry name" value="PDZ domain-like"/>
    <property type="match status" value="1"/>
</dbReference>
<feature type="compositionally biased region" description="Low complexity" evidence="1">
    <location>
        <begin position="274"/>
        <end position="297"/>
    </location>
</feature>
<evidence type="ECO:0000313" key="4">
    <source>
        <dbReference type="Proteomes" id="UP001515480"/>
    </source>
</evidence>
<feature type="compositionally biased region" description="Pro residues" evidence="1">
    <location>
        <begin position="179"/>
        <end position="195"/>
    </location>
</feature>
<dbReference type="PRINTS" id="PR01217">
    <property type="entry name" value="PRICHEXTENSN"/>
</dbReference>
<dbReference type="SMART" id="SM00228">
    <property type="entry name" value="PDZ"/>
    <property type="match status" value="1"/>
</dbReference>
<dbReference type="InterPro" id="IPR036034">
    <property type="entry name" value="PDZ_sf"/>
</dbReference>
<dbReference type="AlphaFoldDB" id="A0AB34ITX8"/>
<feature type="region of interest" description="Disordered" evidence="1">
    <location>
        <begin position="1"/>
        <end position="90"/>
    </location>
</feature>
<dbReference type="InterPro" id="IPR001478">
    <property type="entry name" value="PDZ"/>
</dbReference>
<feature type="compositionally biased region" description="Low complexity" evidence="1">
    <location>
        <begin position="658"/>
        <end position="675"/>
    </location>
</feature>
<feature type="compositionally biased region" description="Gly residues" evidence="1">
    <location>
        <begin position="392"/>
        <end position="412"/>
    </location>
</feature>
<accession>A0AB34ITX8</accession>
<feature type="region of interest" description="Disordered" evidence="1">
    <location>
        <begin position="179"/>
        <end position="440"/>
    </location>
</feature>
<feature type="compositionally biased region" description="Basic residues" evidence="1">
    <location>
        <begin position="688"/>
        <end position="697"/>
    </location>
</feature>
<feature type="compositionally biased region" description="Low complexity" evidence="1">
    <location>
        <begin position="217"/>
        <end position="231"/>
    </location>
</feature>
<keyword evidence="4" id="KW-1185">Reference proteome</keyword>
<gene>
    <name evidence="3" type="ORF">AB1Y20_008294</name>
</gene>
<feature type="compositionally biased region" description="Basic and acidic residues" evidence="1">
    <location>
        <begin position="199"/>
        <end position="208"/>
    </location>
</feature>
<dbReference type="PROSITE" id="PS50106">
    <property type="entry name" value="PDZ"/>
    <property type="match status" value="1"/>
</dbReference>
<feature type="compositionally biased region" description="Pro residues" evidence="1">
    <location>
        <begin position="237"/>
        <end position="273"/>
    </location>
</feature>
<reference evidence="3 4" key="1">
    <citation type="journal article" date="2024" name="Science">
        <title>Giant polyketide synthase enzymes in the biosynthesis of giant marine polyether toxins.</title>
        <authorList>
            <person name="Fallon T.R."/>
            <person name="Shende V.V."/>
            <person name="Wierzbicki I.H."/>
            <person name="Pendleton A.L."/>
            <person name="Watervoot N.F."/>
            <person name="Auber R.P."/>
            <person name="Gonzalez D.J."/>
            <person name="Wisecaver J.H."/>
            <person name="Moore B.S."/>
        </authorList>
    </citation>
    <scope>NUCLEOTIDE SEQUENCE [LARGE SCALE GENOMIC DNA]</scope>
    <source>
        <strain evidence="3 4">12B1</strain>
    </source>
</reference>
<organism evidence="3 4">
    <name type="scientific">Prymnesium parvum</name>
    <name type="common">Toxic golden alga</name>
    <dbReference type="NCBI Taxonomy" id="97485"/>
    <lineage>
        <taxon>Eukaryota</taxon>
        <taxon>Haptista</taxon>
        <taxon>Haptophyta</taxon>
        <taxon>Prymnesiophyceae</taxon>
        <taxon>Prymnesiales</taxon>
        <taxon>Prymnesiaceae</taxon>
        <taxon>Prymnesium</taxon>
    </lineage>
</organism>
<feature type="compositionally biased region" description="Low complexity" evidence="1">
    <location>
        <begin position="26"/>
        <end position="39"/>
    </location>
</feature>
<dbReference type="Proteomes" id="UP001515480">
    <property type="component" value="Unassembled WGS sequence"/>
</dbReference>
<evidence type="ECO:0000313" key="3">
    <source>
        <dbReference type="EMBL" id="KAL1507457.1"/>
    </source>
</evidence>
<dbReference type="Gene3D" id="2.30.42.10">
    <property type="match status" value="1"/>
</dbReference>
<name>A0AB34ITX8_PRYPA</name>
<feature type="compositionally biased region" description="Low complexity" evidence="1">
    <location>
        <begin position="333"/>
        <end position="349"/>
    </location>
</feature>
<protein>
    <recommendedName>
        <fullName evidence="2">PDZ domain-containing protein</fullName>
    </recommendedName>
</protein>
<dbReference type="Pfam" id="PF00595">
    <property type="entry name" value="PDZ"/>
    <property type="match status" value="1"/>
</dbReference>
<comment type="caution">
    <text evidence="3">The sequence shown here is derived from an EMBL/GenBank/DDBJ whole genome shotgun (WGS) entry which is preliminary data.</text>
</comment>
<feature type="compositionally biased region" description="Low complexity" evidence="1">
    <location>
        <begin position="369"/>
        <end position="378"/>
    </location>
</feature>
<dbReference type="EMBL" id="JBGBPQ010000018">
    <property type="protein sequence ID" value="KAL1507457.1"/>
    <property type="molecule type" value="Genomic_DNA"/>
</dbReference>
<dbReference type="CDD" id="cd00136">
    <property type="entry name" value="PDZ_canonical"/>
    <property type="match status" value="1"/>
</dbReference>
<feature type="compositionally biased region" description="Low complexity" evidence="1">
    <location>
        <begin position="64"/>
        <end position="83"/>
    </location>
</feature>
<sequence>MQGRSWASAVTSKKPDPPAPKPKPPADAVAPPSPTTNGDAPPPTPPPTPNGVAPAPTPAPTPAAAPAAARAASPAPPAAASLAARKEPAYEPAPNEIMRVSLNKPTVDTKLGIRLTGDGRPRVIGLNPEGVAAKAGLVQVGDVIHTVNGQKANGHEATTKILKNASGSIRIELYRVQLPPPSAEPPAADKPPPPAAAAKPKDSAEAPRADPPPPRPNAWSSPSKAISAAPPRRAEPAAPPPAAPPPPAAEPAPPPAPPPAAAAAPSPPAPSPSLPAAAAAAPTPAAAPAAAAPAAAAPAPPPPAAEKEAPPAPPPPRAAAWQNPDATAAAVGAPTPQQRGAATAAAADPPADPPPAGRRGKAEKHADDAAPPADAAPAPEKRGKKGKADGHAAGGGAPRGGQAMGGQRGPQGGAAPHDGMPAMAGHPSCPSPPPHGWPGHPAAAAGMVPNPAVMGFRAAQPSYGGGPGAQMPAQQQFPTELMLLQGDERIRSHRDALKQRLQLCGGLGLEELEFAVRLMLMRGCFAPQGAHFPGMQGIPETMLMPNLPERFLAPPSPFRTIAELAASIPWLLRVHQTMQWVQQMPNGLMTVQRLICPAASEMGGLAAPDGVLAVDWRMVEEVMSRPETSQPDDQVYRPSMAGDPRFPRGAQPFRRAADGMMAPAPGADAAGDAAEPTPPPAEGGGKGSRSRAHRGNHHAAPQQPAAPPPAAEAAPAAA</sequence>
<feature type="compositionally biased region" description="Pro residues" evidence="1">
    <location>
        <begin position="298"/>
        <end position="317"/>
    </location>
</feature>